<evidence type="ECO:0000313" key="2">
    <source>
        <dbReference type="EMBL" id="GFD62193.1"/>
    </source>
</evidence>
<protein>
    <submittedName>
        <fullName evidence="2">Uncharacterized protein</fullName>
    </submittedName>
</protein>
<evidence type="ECO:0000256" key="1">
    <source>
        <dbReference type="SAM" id="MobiDB-lite"/>
    </source>
</evidence>
<sequence length="29" mass="3131">MLAVRDIAEEAEAQVPAQGDDVHEHAAEE</sequence>
<reference evidence="2" key="1">
    <citation type="journal article" date="2019" name="Sci. Rep.">
        <title>Draft genome of Tanacetum cinerariifolium, the natural source of mosquito coil.</title>
        <authorList>
            <person name="Yamashiro T."/>
            <person name="Shiraishi A."/>
            <person name="Satake H."/>
            <person name="Nakayama K."/>
        </authorList>
    </citation>
    <scope>NUCLEOTIDE SEQUENCE</scope>
</reference>
<feature type="region of interest" description="Disordered" evidence="1">
    <location>
        <begin position="1"/>
        <end position="29"/>
    </location>
</feature>
<feature type="non-terminal residue" evidence="2">
    <location>
        <position position="29"/>
    </location>
</feature>
<feature type="compositionally biased region" description="Basic and acidic residues" evidence="1">
    <location>
        <begin position="20"/>
        <end position="29"/>
    </location>
</feature>
<gene>
    <name evidence="2" type="ORF">Tci_934162</name>
</gene>
<comment type="caution">
    <text evidence="2">The sequence shown here is derived from an EMBL/GenBank/DDBJ whole genome shotgun (WGS) entry which is preliminary data.</text>
</comment>
<dbReference type="AlphaFoldDB" id="A0A699XS66"/>
<accession>A0A699XS66</accession>
<organism evidence="2">
    <name type="scientific">Tanacetum cinerariifolium</name>
    <name type="common">Dalmatian daisy</name>
    <name type="synonym">Chrysanthemum cinerariifolium</name>
    <dbReference type="NCBI Taxonomy" id="118510"/>
    <lineage>
        <taxon>Eukaryota</taxon>
        <taxon>Viridiplantae</taxon>
        <taxon>Streptophyta</taxon>
        <taxon>Embryophyta</taxon>
        <taxon>Tracheophyta</taxon>
        <taxon>Spermatophyta</taxon>
        <taxon>Magnoliopsida</taxon>
        <taxon>eudicotyledons</taxon>
        <taxon>Gunneridae</taxon>
        <taxon>Pentapetalae</taxon>
        <taxon>asterids</taxon>
        <taxon>campanulids</taxon>
        <taxon>Asterales</taxon>
        <taxon>Asteraceae</taxon>
        <taxon>Asteroideae</taxon>
        <taxon>Anthemideae</taxon>
        <taxon>Anthemidinae</taxon>
        <taxon>Tanacetum</taxon>
    </lineage>
</organism>
<name>A0A699XS66_TANCI</name>
<proteinExistence type="predicted"/>
<dbReference type="EMBL" id="BKCJ011916223">
    <property type="protein sequence ID" value="GFD62193.1"/>
    <property type="molecule type" value="Genomic_DNA"/>
</dbReference>